<name>A0A285L9U2_9NOCA</name>
<accession>A0A285L9U2</accession>
<dbReference type="AlphaFoldDB" id="A0A285L9U2"/>
<proteinExistence type="predicted"/>
<keyword evidence="2" id="KW-1185">Reference proteome</keyword>
<protein>
    <submittedName>
        <fullName evidence="1">Uncharacterized protein</fullName>
    </submittedName>
</protein>
<dbReference type="EMBL" id="OBEG01000002">
    <property type="protein sequence ID" value="SNY80376.1"/>
    <property type="molecule type" value="Genomic_DNA"/>
</dbReference>
<evidence type="ECO:0000313" key="1">
    <source>
        <dbReference type="EMBL" id="SNY80376.1"/>
    </source>
</evidence>
<sequence>MSDVGWPTHTAIPNDLLVSLSVHDFNAALSVHYFSDRMFVDLGSITLQLKVEQARLLRELLDAGLADVAAASAYRVDLVKAAA</sequence>
<reference evidence="1 2" key="1">
    <citation type="submission" date="2017-09" db="EMBL/GenBank/DDBJ databases">
        <authorList>
            <person name="Ehlers B."/>
            <person name="Leendertz F.H."/>
        </authorList>
    </citation>
    <scope>NUCLEOTIDE SEQUENCE [LARGE SCALE GENOMIC DNA]</scope>
    <source>
        <strain evidence="1 2">DSM 45537</strain>
    </source>
</reference>
<organism evidence="1 2">
    <name type="scientific">Nocardia amikacinitolerans</name>
    <dbReference type="NCBI Taxonomy" id="756689"/>
    <lineage>
        <taxon>Bacteria</taxon>
        <taxon>Bacillati</taxon>
        <taxon>Actinomycetota</taxon>
        <taxon>Actinomycetes</taxon>
        <taxon>Mycobacteriales</taxon>
        <taxon>Nocardiaceae</taxon>
        <taxon>Nocardia</taxon>
    </lineage>
</organism>
<gene>
    <name evidence="1" type="ORF">SAMN04244553_1938</name>
</gene>
<evidence type="ECO:0000313" key="2">
    <source>
        <dbReference type="Proteomes" id="UP000219565"/>
    </source>
</evidence>
<dbReference type="Proteomes" id="UP000219565">
    <property type="component" value="Unassembled WGS sequence"/>
</dbReference>